<dbReference type="AlphaFoldDB" id="A0A2J6T1W0"/>
<gene>
    <name evidence="3" type="ORF">K444DRAFT_615459</name>
</gene>
<dbReference type="InParanoid" id="A0A2J6T1W0"/>
<feature type="compositionally biased region" description="Polar residues" evidence="1">
    <location>
        <begin position="149"/>
        <end position="164"/>
    </location>
</feature>
<evidence type="ECO:0000313" key="4">
    <source>
        <dbReference type="Proteomes" id="UP000235371"/>
    </source>
</evidence>
<feature type="region of interest" description="Disordered" evidence="1">
    <location>
        <begin position="858"/>
        <end position="884"/>
    </location>
</feature>
<sequence>MDPTPESKSEKPEKSYLSAAVESISPWGGTRSSTPKPPSAAREASGLRSQQGGDHTTQSWKHGLSSKRYPPDCPPLAARWFYAVDIPKRKPKLLKNHHEETKPASPPKKFVTFSEHDSSSIESAYQKLADEYDDPSKDLRSKGEDDASGGQSPSAAGKKTNTSINEAGNEEGAGGNIRVPVHEDFLFDVDIEQRELAPVFWLGPIYEVRRGSWFFQEGSTLRPCEENLAAQLEEGYLKVKPFRYPKAPEKPTSRPASTKPGEDPKSLSFSGAFGRNRAGSGEVTPKASVETLRAANQQAPDDATNALKDVPVPSGTSLQHQPQTYRLFGSWMNSTVTYENPSVAWLSADSLMSRVSSTVYQKFAGGGYLGGVKLVRGYDAGKAKEPGADKTPSTPTSAATKGSNMPPSLQLDERQQRLLKRRSAPPSTSRPVPGPEDQATAVMSSLGDEDIEAEAVRRRDEKEIQNDYNDRNGENQGREIEHLILVTHGIGQRLGMRTESVNFIHDVNVLRQTLKSVYESSADLQALNAEIDKLPKNCRIQVLPVCWRHLLDFPQKSVRQARKEHDIGDAFGDEEEYPSLEDITVEGVPFVRSLITDLALDILLYQSAYREHISNIVLAESNRIYNLFRERNPEFKGKVSLIGHSLGSAILFDILCRQKEAPKIPTSVTHQNHYKNQRPATNKSKLKDLEFDFAVEDFYCLGSPIGLFQMLKGRNILARHSREDALPAESPMDPEYMADPFLAASSTPACAGENISSITGLPLTISSPKLSQLYNIFHPSDPISYRLEPLISPAMSSMKPQLLPYTKKTIAASVSGIGAKVGQSVSGLWSSLSSGIASSLLNRSLGLTSDDVARMESPNVPRNTGTSQSVGAGTNISGGGVISDIPTLQRENTNEKMRQLAEDTAAKDRDGSGANAATLIDDEIETLYAGFQKRRKSHQTDHPSQHEWSEAEEKGKKLRREEAKVRALNQNGRVDYCIQESVLDFNPINTIASHLSYWADEDVSHFMMSQLLSRYRNFVRMEIKNQR</sequence>
<feature type="domain" description="DDHD" evidence="2">
    <location>
        <begin position="691"/>
        <end position="1013"/>
    </location>
</feature>
<evidence type="ECO:0000256" key="1">
    <source>
        <dbReference type="SAM" id="MobiDB-lite"/>
    </source>
</evidence>
<organism evidence="3 4">
    <name type="scientific">Hyaloscypha bicolor E</name>
    <dbReference type="NCBI Taxonomy" id="1095630"/>
    <lineage>
        <taxon>Eukaryota</taxon>
        <taxon>Fungi</taxon>
        <taxon>Dikarya</taxon>
        <taxon>Ascomycota</taxon>
        <taxon>Pezizomycotina</taxon>
        <taxon>Leotiomycetes</taxon>
        <taxon>Helotiales</taxon>
        <taxon>Hyaloscyphaceae</taxon>
        <taxon>Hyaloscypha</taxon>
        <taxon>Hyaloscypha bicolor</taxon>
    </lineage>
</organism>
<dbReference type="OrthoDB" id="431378at2759"/>
<dbReference type="InterPro" id="IPR004177">
    <property type="entry name" value="DDHD_dom"/>
</dbReference>
<dbReference type="RefSeq" id="XP_024733916.1">
    <property type="nucleotide sequence ID" value="XM_024880731.1"/>
</dbReference>
<name>A0A2J6T1W0_9HELO</name>
<feature type="compositionally biased region" description="Polar residues" evidence="1">
    <location>
        <begin position="860"/>
        <end position="875"/>
    </location>
</feature>
<feature type="region of interest" description="Disordered" evidence="1">
    <location>
        <begin position="382"/>
        <end position="440"/>
    </location>
</feature>
<accession>A0A2J6T1W0</accession>
<dbReference type="PANTHER" id="PTHR23509:SF10">
    <property type="entry name" value="LD21067P"/>
    <property type="match status" value="1"/>
</dbReference>
<dbReference type="GeneID" id="36588808"/>
<reference evidence="3 4" key="1">
    <citation type="submission" date="2016-04" db="EMBL/GenBank/DDBJ databases">
        <title>A degradative enzymes factory behind the ericoid mycorrhizal symbiosis.</title>
        <authorList>
            <consortium name="DOE Joint Genome Institute"/>
            <person name="Martino E."/>
            <person name="Morin E."/>
            <person name="Grelet G."/>
            <person name="Kuo A."/>
            <person name="Kohler A."/>
            <person name="Daghino S."/>
            <person name="Barry K."/>
            <person name="Choi C."/>
            <person name="Cichocki N."/>
            <person name="Clum A."/>
            <person name="Copeland A."/>
            <person name="Hainaut M."/>
            <person name="Haridas S."/>
            <person name="Labutti K."/>
            <person name="Lindquist E."/>
            <person name="Lipzen A."/>
            <person name="Khouja H.-R."/>
            <person name="Murat C."/>
            <person name="Ohm R."/>
            <person name="Olson A."/>
            <person name="Spatafora J."/>
            <person name="Veneault-Fourrey C."/>
            <person name="Henrissat B."/>
            <person name="Grigoriev I."/>
            <person name="Martin F."/>
            <person name="Perotto S."/>
        </authorList>
    </citation>
    <scope>NUCLEOTIDE SEQUENCE [LARGE SCALE GENOMIC DNA]</scope>
    <source>
        <strain evidence="3 4">E</strain>
    </source>
</reference>
<dbReference type="Pfam" id="PF23465">
    <property type="entry name" value="DUF7131"/>
    <property type="match status" value="1"/>
</dbReference>
<dbReference type="PROSITE" id="PS51043">
    <property type="entry name" value="DDHD"/>
    <property type="match status" value="1"/>
</dbReference>
<feature type="compositionally biased region" description="Basic and acidic residues" evidence="1">
    <location>
        <begin position="128"/>
        <end position="145"/>
    </location>
</feature>
<feature type="compositionally biased region" description="Basic and acidic residues" evidence="1">
    <location>
        <begin position="1"/>
        <end position="14"/>
    </location>
</feature>
<dbReference type="GO" id="GO:0004620">
    <property type="term" value="F:phospholipase activity"/>
    <property type="evidence" value="ECO:0007669"/>
    <property type="project" value="TreeGrafter"/>
</dbReference>
<dbReference type="PANTHER" id="PTHR23509">
    <property type="entry name" value="PA-PL1 PHOSPHOLIPASE FAMILY"/>
    <property type="match status" value="1"/>
</dbReference>
<feature type="region of interest" description="Disordered" evidence="1">
    <location>
        <begin position="243"/>
        <end position="285"/>
    </location>
</feature>
<evidence type="ECO:0000259" key="2">
    <source>
        <dbReference type="PROSITE" id="PS51043"/>
    </source>
</evidence>
<evidence type="ECO:0000313" key="3">
    <source>
        <dbReference type="EMBL" id="PMD57012.1"/>
    </source>
</evidence>
<feature type="compositionally biased region" description="Basic and acidic residues" evidence="1">
    <location>
        <begin position="938"/>
        <end position="956"/>
    </location>
</feature>
<dbReference type="GO" id="GO:0046872">
    <property type="term" value="F:metal ion binding"/>
    <property type="evidence" value="ECO:0007669"/>
    <property type="project" value="InterPro"/>
</dbReference>
<dbReference type="EMBL" id="KZ613847">
    <property type="protein sequence ID" value="PMD57012.1"/>
    <property type="molecule type" value="Genomic_DNA"/>
</dbReference>
<dbReference type="SMART" id="SM01127">
    <property type="entry name" value="DDHD"/>
    <property type="match status" value="1"/>
</dbReference>
<feature type="compositionally biased region" description="Polar residues" evidence="1">
    <location>
        <begin position="47"/>
        <end position="60"/>
    </location>
</feature>
<feature type="compositionally biased region" description="Polar residues" evidence="1">
    <location>
        <begin position="391"/>
        <end position="407"/>
    </location>
</feature>
<feature type="region of interest" description="Disordered" evidence="1">
    <location>
        <begin position="93"/>
        <end position="176"/>
    </location>
</feature>
<dbReference type="Proteomes" id="UP000235371">
    <property type="component" value="Unassembled WGS sequence"/>
</dbReference>
<dbReference type="Pfam" id="PF02862">
    <property type="entry name" value="DDHD"/>
    <property type="match status" value="1"/>
</dbReference>
<feature type="region of interest" description="Disordered" evidence="1">
    <location>
        <begin position="934"/>
        <end position="956"/>
    </location>
</feature>
<keyword evidence="4" id="KW-1185">Reference proteome</keyword>
<proteinExistence type="predicted"/>
<dbReference type="InterPro" id="IPR055555">
    <property type="entry name" value="PA-PLA1_DUF7131"/>
</dbReference>
<protein>
    <recommendedName>
        <fullName evidence="2">DDHD domain-containing protein</fullName>
    </recommendedName>
</protein>
<dbReference type="STRING" id="1095630.A0A2J6T1W0"/>
<dbReference type="FunCoup" id="A0A2J6T1W0">
    <property type="interactions" value="3"/>
</dbReference>
<dbReference type="InterPro" id="IPR057826">
    <property type="entry name" value="WWE_C20G8.02"/>
</dbReference>
<dbReference type="InterPro" id="IPR058055">
    <property type="entry name" value="PA-PLA1"/>
</dbReference>
<dbReference type="Pfam" id="PF23463">
    <property type="entry name" value="WWE_2"/>
    <property type="match status" value="1"/>
</dbReference>
<feature type="region of interest" description="Disordered" evidence="1">
    <location>
        <begin position="299"/>
        <end position="321"/>
    </location>
</feature>
<feature type="region of interest" description="Disordered" evidence="1">
    <location>
        <begin position="1"/>
        <end position="72"/>
    </location>
</feature>
<dbReference type="GO" id="GO:0005737">
    <property type="term" value="C:cytoplasm"/>
    <property type="evidence" value="ECO:0007669"/>
    <property type="project" value="TreeGrafter"/>
</dbReference>